<accession>A0A438GED2</accession>
<evidence type="ECO:0000313" key="2">
    <source>
        <dbReference type="EMBL" id="RVW70562.1"/>
    </source>
</evidence>
<evidence type="ECO:0000256" key="1">
    <source>
        <dbReference type="SAM" id="MobiDB-lite"/>
    </source>
</evidence>
<gene>
    <name evidence="2" type="ORF">CK203_059251</name>
</gene>
<feature type="region of interest" description="Disordered" evidence="1">
    <location>
        <begin position="97"/>
        <end position="127"/>
    </location>
</feature>
<name>A0A438GED2_VITVI</name>
<dbReference type="Proteomes" id="UP000288805">
    <property type="component" value="Unassembled WGS sequence"/>
</dbReference>
<comment type="caution">
    <text evidence="2">The sequence shown here is derived from an EMBL/GenBank/DDBJ whole genome shotgun (WGS) entry which is preliminary data.</text>
</comment>
<dbReference type="EMBL" id="QGNW01000462">
    <property type="protein sequence ID" value="RVW70562.1"/>
    <property type="molecule type" value="Genomic_DNA"/>
</dbReference>
<proteinExistence type="predicted"/>
<evidence type="ECO:0000313" key="3">
    <source>
        <dbReference type="Proteomes" id="UP000288805"/>
    </source>
</evidence>
<feature type="compositionally biased region" description="Pro residues" evidence="1">
    <location>
        <begin position="114"/>
        <end position="124"/>
    </location>
</feature>
<reference evidence="2 3" key="1">
    <citation type="journal article" date="2018" name="PLoS Genet.">
        <title>Population sequencing reveals clonal diversity and ancestral inbreeding in the grapevine cultivar Chardonnay.</title>
        <authorList>
            <person name="Roach M.J."/>
            <person name="Johnson D.L."/>
            <person name="Bohlmann J."/>
            <person name="van Vuuren H.J."/>
            <person name="Jones S.J."/>
            <person name="Pretorius I.S."/>
            <person name="Schmidt S.A."/>
            <person name="Borneman A.R."/>
        </authorList>
    </citation>
    <scope>NUCLEOTIDE SEQUENCE [LARGE SCALE GENOMIC DNA]</scope>
    <source>
        <strain evidence="3">cv. Chardonnay</strain>
        <tissue evidence="2">Leaf</tissue>
    </source>
</reference>
<dbReference type="AlphaFoldDB" id="A0A438GED2"/>
<protein>
    <submittedName>
        <fullName evidence="2">Uncharacterized protein</fullName>
    </submittedName>
</protein>
<organism evidence="2 3">
    <name type="scientific">Vitis vinifera</name>
    <name type="common">Grape</name>
    <dbReference type="NCBI Taxonomy" id="29760"/>
    <lineage>
        <taxon>Eukaryota</taxon>
        <taxon>Viridiplantae</taxon>
        <taxon>Streptophyta</taxon>
        <taxon>Embryophyta</taxon>
        <taxon>Tracheophyta</taxon>
        <taxon>Spermatophyta</taxon>
        <taxon>Magnoliopsida</taxon>
        <taxon>eudicotyledons</taxon>
        <taxon>Gunneridae</taxon>
        <taxon>Pentapetalae</taxon>
        <taxon>rosids</taxon>
        <taxon>Vitales</taxon>
        <taxon>Vitaceae</taxon>
        <taxon>Viteae</taxon>
        <taxon>Vitis</taxon>
    </lineage>
</organism>
<sequence length="228" mass="25263">MVTTSSIGSNSDCRARYHLKCLMTPKEFFYPRVVMDFYQSMTTQGAQSPTTIRFSIDGSQGILEHMGYPTKPHLERCHHCREHFTLNQWTQLVDSIPSAPTAPSMSQATSTDPPATPPIPPAAPPTSEDFITVFGSEFCAMVQLFRTLTTKHNALFRQMVDIRAQQDQHTAILRQIQQHLGLPSPQTNILGPSEPRVPAEETITTDVPPQATHEAATEPSSPPENLVP</sequence>
<feature type="region of interest" description="Disordered" evidence="1">
    <location>
        <begin position="183"/>
        <end position="228"/>
    </location>
</feature>